<evidence type="ECO:0000256" key="1">
    <source>
        <dbReference type="ARBA" id="ARBA00005952"/>
    </source>
</evidence>
<evidence type="ECO:0000259" key="6">
    <source>
        <dbReference type="Pfam" id="PF01029"/>
    </source>
</evidence>
<feature type="domain" description="NusB/RsmB/TIM44" evidence="6">
    <location>
        <begin position="200"/>
        <end position="298"/>
    </location>
</feature>
<comment type="similarity">
    <text evidence="1">Belongs to the NusB family.</text>
</comment>
<dbReference type="PANTHER" id="PTHR11078:SF3">
    <property type="entry name" value="ANTITERMINATION NUSB DOMAIN-CONTAINING PROTEIN"/>
    <property type="match status" value="1"/>
</dbReference>
<gene>
    <name evidence="7" type="primary">nusB</name>
    <name evidence="7" type="ORF">P0Y53_21635</name>
</gene>
<dbReference type="Proteomes" id="UP001220610">
    <property type="component" value="Chromosome"/>
</dbReference>
<keyword evidence="3" id="KW-0694">RNA-binding</keyword>
<dbReference type="Pfam" id="PF01029">
    <property type="entry name" value="NusB"/>
    <property type="match status" value="1"/>
</dbReference>
<dbReference type="PANTHER" id="PTHR11078">
    <property type="entry name" value="N UTILIZATION SUBSTANCE PROTEIN B-RELATED"/>
    <property type="match status" value="1"/>
</dbReference>
<evidence type="ECO:0000256" key="4">
    <source>
        <dbReference type="ARBA" id="ARBA00023015"/>
    </source>
</evidence>
<organism evidence="7 8">
    <name type="scientific">Candidatus Pseudobacter hemicellulosilyticus</name>
    <dbReference type="NCBI Taxonomy" id="3121375"/>
    <lineage>
        <taxon>Bacteria</taxon>
        <taxon>Pseudomonadati</taxon>
        <taxon>Bacteroidota</taxon>
        <taxon>Chitinophagia</taxon>
        <taxon>Chitinophagales</taxon>
        <taxon>Chitinophagaceae</taxon>
        <taxon>Pseudobacter</taxon>
    </lineage>
</organism>
<dbReference type="InterPro" id="IPR011605">
    <property type="entry name" value="NusB_fam"/>
</dbReference>
<protein>
    <submittedName>
        <fullName evidence="7">Transcription antitermination factor NusB</fullName>
    </submittedName>
</protein>
<evidence type="ECO:0000256" key="3">
    <source>
        <dbReference type="ARBA" id="ARBA00022884"/>
    </source>
</evidence>
<evidence type="ECO:0000313" key="8">
    <source>
        <dbReference type="Proteomes" id="UP001220610"/>
    </source>
</evidence>
<dbReference type="GO" id="GO:0005829">
    <property type="term" value="C:cytosol"/>
    <property type="evidence" value="ECO:0007669"/>
    <property type="project" value="TreeGrafter"/>
</dbReference>
<evidence type="ECO:0000256" key="5">
    <source>
        <dbReference type="ARBA" id="ARBA00023163"/>
    </source>
</evidence>
<proteinExistence type="inferred from homology"/>
<dbReference type="InterPro" id="IPR006027">
    <property type="entry name" value="NusB_RsmB_TIM44"/>
</dbReference>
<evidence type="ECO:0000256" key="2">
    <source>
        <dbReference type="ARBA" id="ARBA00022814"/>
    </source>
</evidence>
<name>A0AAJ5WVF8_9BACT</name>
<dbReference type="Gene3D" id="1.10.940.10">
    <property type="entry name" value="NusB-like"/>
    <property type="match status" value="1"/>
</dbReference>
<dbReference type="InterPro" id="IPR035926">
    <property type="entry name" value="NusB-like_sf"/>
</dbReference>
<dbReference type="AlphaFoldDB" id="A0AAJ5WVF8"/>
<dbReference type="GO" id="GO:0003723">
    <property type="term" value="F:RNA binding"/>
    <property type="evidence" value="ECO:0007669"/>
    <property type="project" value="UniProtKB-KW"/>
</dbReference>
<keyword evidence="2" id="KW-0889">Transcription antitermination</keyword>
<dbReference type="SUPFAM" id="SSF48013">
    <property type="entry name" value="NusB-like"/>
    <property type="match status" value="1"/>
</dbReference>
<accession>A0AAJ5WVF8</accession>
<keyword evidence="5" id="KW-0804">Transcription</keyword>
<dbReference type="EMBL" id="CP119311">
    <property type="protein sequence ID" value="WEK35100.1"/>
    <property type="molecule type" value="Genomic_DNA"/>
</dbReference>
<dbReference type="NCBIfam" id="TIGR01951">
    <property type="entry name" value="nusB"/>
    <property type="match status" value="1"/>
</dbReference>
<dbReference type="GO" id="GO:0006353">
    <property type="term" value="P:DNA-templated transcription termination"/>
    <property type="evidence" value="ECO:0007669"/>
    <property type="project" value="InterPro"/>
</dbReference>
<evidence type="ECO:0000313" key="7">
    <source>
        <dbReference type="EMBL" id="WEK35100.1"/>
    </source>
</evidence>
<keyword evidence="4" id="KW-0805">Transcription regulation</keyword>
<dbReference type="GO" id="GO:0031564">
    <property type="term" value="P:transcription antitermination"/>
    <property type="evidence" value="ECO:0007669"/>
    <property type="project" value="UniProtKB-KW"/>
</dbReference>
<reference evidence="7" key="1">
    <citation type="submission" date="2023-03" db="EMBL/GenBank/DDBJ databases">
        <title>Andean soil-derived lignocellulolytic bacterial consortium as a source of novel taxa and putative plastic-active enzymes.</title>
        <authorList>
            <person name="Diaz-Garcia L."/>
            <person name="Chuvochina M."/>
            <person name="Feuerriegel G."/>
            <person name="Bunk B."/>
            <person name="Sproer C."/>
            <person name="Streit W.R."/>
            <person name="Rodriguez L.M."/>
            <person name="Overmann J."/>
            <person name="Jimenez D.J."/>
        </authorList>
    </citation>
    <scope>NUCLEOTIDE SEQUENCE</scope>
    <source>
        <strain evidence="7">MAG 7</strain>
    </source>
</reference>
<sequence length="319" mass="37002">MISRRNIRVKVMQTLYAVESQTGETGEPKRATPGDPVKLLQKNFDQTQQLFVFLIFTLTEVARYAETDARNRASKYIPSAADLSVNTKIAGNELLWKILESPSWKQAVKEVKPESISNPDLIRKLYLALVDTERYQQYISAQGRDKKEEKELIEYIFGELILPNEDFTGYAEENFTNWDDDAEMLSQLVMNFLAKPASFNFQELLSREKWQFAKSLLETTLERKEVCMEYIHPKLKNWDPDRIAVLDMLLMRMGVCEFLYFETIPPKVTINEYIDLAKEYSTQQSGQFVNGILDNIHKDLVRDNKMHKVSFSPNGNKNS</sequence>